<keyword evidence="4" id="KW-0598">Phosphotransferase system</keyword>
<keyword evidence="3" id="KW-0808">Transferase</keyword>
<dbReference type="SUPFAM" id="SSF46973">
    <property type="entry name" value="Enzyme IIa from lactose specific PTS, IIa-lac"/>
    <property type="match status" value="1"/>
</dbReference>
<dbReference type="Pfam" id="PF02255">
    <property type="entry name" value="PTS_IIA"/>
    <property type="match status" value="1"/>
</dbReference>
<evidence type="ECO:0000256" key="2">
    <source>
        <dbReference type="ARBA" id="ARBA00022597"/>
    </source>
</evidence>
<dbReference type="InterPro" id="IPR036542">
    <property type="entry name" value="PTS_IIA_lac/cel_sf"/>
</dbReference>
<dbReference type="PANTHER" id="PTHR34382">
    <property type="entry name" value="PTS SYSTEM N,N'-DIACETYLCHITOBIOSE-SPECIFIC EIIA COMPONENT"/>
    <property type="match status" value="1"/>
</dbReference>
<dbReference type="Proteomes" id="UP000005396">
    <property type="component" value="Unassembled WGS sequence"/>
</dbReference>
<keyword evidence="1" id="KW-0813">Transport</keyword>
<sequence length="101" mass="11119">MDWDIIVCTIVANAGESRSASLAAIEAAGDDDFEAAERLMQESEKAYLLAHEAHMEILKRAAGDDPVPMNFLIVHAATHLSNAEVTKDLARQMISILKKRR</sequence>
<dbReference type="EMBL" id="ABCC02000076">
    <property type="protein sequence ID" value="EDP12515.1"/>
    <property type="molecule type" value="Genomic_DNA"/>
</dbReference>
<gene>
    <name evidence="6" type="ORF">CLOBOL_07269</name>
</gene>
<reference evidence="6 7" key="2">
    <citation type="submission" date="2007-09" db="EMBL/GenBank/DDBJ databases">
        <title>Draft genome sequence of Clostridium bolteae (ATCC BAA-613).</title>
        <authorList>
            <person name="Sudarsanam P."/>
            <person name="Ley R."/>
            <person name="Guruge J."/>
            <person name="Turnbaugh P.J."/>
            <person name="Mahowald M."/>
            <person name="Liep D."/>
            <person name="Gordon J."/>
        </authorList>
    </citation>
    <scope>NUCLEOTIDE SEQUENCE [LARGE SCALE GENOMIC DNA]</scope>
    <source>
        <strain evidence="7">ATCC BAA-613 / DSM 15670 / CCUG 46953 / JCM 12243 / WAL 16351</strain>
    </source>
</reference>
<dbReference type="PaxDb" id="411902-CLOBOL_07269"/>
<evidence type="ECO:0000313" key="6">
    <source>
        <dbReference type="EMBL" id="EDP12515.1"/>
    </source>
</evidence>
<evidence type="ECO:0000256" key="4">
    <source>
        <dbReference type="ARBA" id="ARBA00022683"/>
    </source>
</evidence>
<name>A8S5P0_ENTBW</name>
<dbReference type="RefSeq" id="WP_002568803.1">
    <property type="nucleotide sequence ID" value="NZ_DS480725.1"/>
</dbReference>
<proteinExistence type="predicted"/>
<protein>
    <recommendedName>
        <fullName evidence="8">PTS lactose/cellobiose transporter subunit IIA</fullName>
    </recommendedName>
</protein>
<evidence type="ECO:0000313" key="7">
    <source>
        <dbReference type="Proteomes" id="UP000005396"/>
    </source>
</evidence>
<dbReference type="GO" id="GO:0016740">
    <property type="term" value="F:transferase activity"/>
    <property type="evidence" value="ECO:0007669"/>
    <property type="project" value="UniProtKB-KW"/>
</dbReference>
<evidence type="ECO:0000256" key="3">
    <source>
        <dbReference type="ARBA" id="ARBA00022679"/>
    </source>
</evidence>
<evidence type="ECO:0000256" key="1">
    <source>
        <dbReference type="ARBA" id="ARBA00022448"/>
    </source>
</evidence>
<feature type="modified residue" description="Phosphohistidine; by HPr" evidence="5">
    <location>
        <position position="75"/>
    </location>
</feature>
<accession>A8S5P0</accession>
<evidence type="ECO:0000256" key="5">
    <source>
        <dbReference type="PROSITE-ProRule" id="PRU00418"/>
    </source>
</evidence>
<reference evidence="6 7" key="1">
    <citation type="submission" date="2007-08" db="EMBL/GenBank/DDBJ databases">
        <authorList>
            <person name="Fulton L."/>
            <person name="Clifton S."/>
            <person name="Fulton B."/>
            <person name="Xu J."/>
            <person name="Minx P."/>
            <person name="Pepin K.H."/>
            <person name="Johnson M."/>
            <person name="Thiruvilangam P."/>
            <person name="Bhonagiri V."/>
            <person name="Nash W.E."/>
            <person name="Mardis E.R."/>
            <person name="Wilson R.K."/>
        </authorList>
    </citation>
    <scope>NUCLEOTIDE SEQUENCE [LARGE SCALE GENOMIC DNA]</scope>
    <source>
        <strain evidence="7">ATCC BAA-613 / DSM 15670 / CCUG 46953 / JCM 12243 / WAL 16351</strain>
    </source>
</reference>
<dbReference type="PANTHER" id="PTHR34382:SF7">
    <property type="entry name" value="PTS SYSTEM N,N'-DIACETYLCHITOBIOSE-SPECIFIC EIIA COMPONENT"/>
    <property type="match status" value="1"/>
</dbReference>
<dbReference type="PROSITE" id="PS51095">
    <property type="entry name" value="PTS_EIIA_TYPE_3"/>
    <property type="match status" value="1"/>
</dbReference>
<dbReference type="AlphaFoldDB" id="A8S5P0"/>
<dbReference type="InterPro" id="IPR003188">
    <property type="entry name" value="PTS_IIA_lac/cel"/>
</dbReference>
<dbReference type="GO" id="GO:0009401">
    <property type="term" value="P:phosphoenolpyruvate-dependent sugar phosphotransferase system"/>
    <property type="evidence" value="ECO:0007669"/>
    <property type="project" value="UniProtKB-KW"/>
</dbReference>
<dbReference type="HOGENOM" id="CLU_152490_0_0_9"/>
<dbReference type="Gene3D" id="1.20.58.80">
    <property type="entry name" value="Phosphotransferase system, lactose/cellobiose-type IIA subunit"/>
    <property type="match status" value="1"/>
</dbReference>
<dbReference type="eggNOG" id="COG1447">
    <property type="taxonomic scope" value="Bacteria"/>
</dbReference>
<keyword evidence="2" id="KW-0762">Sugar transport</keyword>
<evidence type="ECO:0008006" key="8">
    <source>
        <dbReference type="Google" id="ProtNLM"/>
    </source>
</evidence>
<organism evidence="6 7">
    <name type="scientific">Enterocloster bolteae (strain ATCC BAA-613 / DSM 15670 / CCUG 46953 / JCM 12243 / WAL 16351)</name>
    <name type="common">Clostridium bolteae</name>
    <dbReference type="NCBI Taxonomy" id="411902"/>
    <lineage>
        <taxon>Bacteria</taxon>
        <taxon>Bacillati</taxon>
        <taxon>Bacillota</taxon>
        <taxon>Clostridia</taxon>
        <taxon>Lachnospirales</taxon>
        <taxon>Lachnospiraceae</taxon>
        <taxon>Enterocloster</taxon>
    </lineage>
</organism>
<comment type="caution">
    <text evidence="6">The sequence shown here is derived from an EMBL/GenBank/DDBJ whole genome shotgun (WGS) entry which is preliminary data.</text>
</comment>